<comment type="caution">
    <text evidence="1">The sequence shown here is derived from an EMBL/GenBank/DDBJ whole genome shotgun (WGS) entry which is preliminary data.</text>
</comment>
<dbReference type="InterPro" id="IPR043129">
    <property type="entry name" value="ATPase_NBD"/>
</dbReference>
<name>A0ABW3K5X6_9BACT</name>
<proteinExistence type="predicted"/>
<dbReference type="PANTHER" id="PTHR30605:SF0">
    <property type="entry name" value="ANHYDRO-N-ACETYLMURAMIC ACID KINASE"/>
    <property type="match status" value="1"/>
</dbReference>
<protein>
    <submittedName>
        <fullName evidence="1">Anhydro-N-acetylmuramic acid kinase</fullName>
    </submittedName>
</protein>
<organism evidence="1 2">
    <name type="scientific">Ohtaekwangia kribbensis</name>
    <dbReference type="NCBI Taxonomy" id="688913"/>
    <lineage>
        <taxon>Bacteria</taxon>
        <taxon>Pseudomonadati</taxon>
        <taxon>Bacteroidota</taxon>
        <taxon>Cytophagia</taxon>
        <taxon>Cytophagales</taxon>
        <taxon>Fulvivirgaceae</taxon>
        <taxon>Ohtaekwangia</taxon>
    </lineage>
</organism>
<dbReference type="Proteomes" id="UP001597112">
    <property type="component" value="Unassembled WGS sequence"/>
</dbReference>
<evidence type="ECO:0000313" key="1">
    <source>
        <dbReference type="EMBL" id="MFD1000633.1"/>
    </source>
</evidence>
<keyword evidence="1" id="KW-0808">Transferase</keyword>
<dbReference type="EMBL" id="JBHTKA010000004">
    <property type="protein sequence ID" value="MFD1000633.1"/>
    <property type="molecule type" value="Genomic_DNA"/>
</dbReference>
<dbReference type="Pfam" id="PF03702">
    <property type="entry name" value="AnmK"/>
    <property type="match status" value="1"/>
</dbReference>
<evidence type="ECO:0000313" key="2">
    <source>
        <dbReference type="Proteomes" id="UP001597112"/>
    </source>
</evidence>
<keyword evidence="1" id="KW-0418">Kinase</keyword>
<dbReference type="Gene3D" id="3.30.420.40">
    <property type="match status" value="2"/>
</dbReference>
<reference evidence="2" key="1">
    <citation type="journal article" date="2019" name="Int. J. Syst. Evol. Microbiol.">
        <title>The Global Catalogue of Microorganisms (GCM) 10K type strain sequencing project: providing services to taxonomists for standard genome sequencing and annotation.</title>
        <authorList>
            <consortium name="The Broad Institute Genomics Platform"/>
            <consortium name="The Broad Institute Genome Sequencing Center for Infectious Disease"/>
            <person name="Wu L."/>
            <person name="Ma J."/>
        </authorList>
    </citation>
    <scope>NUCLEOTIDE SEQUENCE [LARGE SCALE GENOMIC DNA]</scope>
    <source>
        <strain evidence="2">CCUG 58938</strain>
    </source>
</reference>
<gene>
    <name evidence="1" type="ORF">ACFQ21_15010</name>
</gene>
<sequence length="367" mass="39952">MARTTEPKNMDSKNNYKVIGLMSGTSLDGLDIAYCKFSKTEKGWQYVIDKATTLKYPAAWITKLSSAQNLSAEELVALDVTYGKFLGKACADFISKHKLKVDFIASHGHTIFHQPGRGFTFQLGNGQALHAACGLPVVYDFRSLDVLLGGEGAPLVPAGDKFLFSEYDVCLNLGGIANLSMDIKGKRIAYDVCFMNMGLNYLASKAGKSFDAHGAMASDGTVHTPLWKALAKIYSGLRKKRPSLGREMFEKQIKPLLDDESIPLNDRLRTFTESSAAEIASVIMSSKEAAKVLCTGGGAFNSFFVLRLLELCGDHATLIIPEEDVVKFKEALVFGFLGMLRLRNEVNCLSSVTHASRNSSSGLTVGF</sequence>
<accession>A0ABW3K5X6</accession>
<dbReference type="GO" id="GO:0016301">
    <property type="term" value="F:kinase activity"/>
    <property type="evidence" value="ECO:0007669"/>
    <property type="project" value="UniProtKB-KW"/>
</dbReference>
<dbReference type="SUPFAM" id="SSF53067">
    <property type="entry name" value="Actin-like ATPase domain"/>
    <property type="match status" value="1"/>
</dbReference>
<dbReference type="RefSeq" id="WP_377580085.1">
    <property type="nucleotide sequence ID" value="NZ_JBHTKA010000004.1"/>
</dbReference>
<keyword evidence="2" id="KW-1185">Reference proteome</keyword>
<dbReference type="PANTHER" id="PTHR30605">
    <property type="entry name" value="ANHYDRO-N-ACETYLMURAMIC ACID KINASE"/>
    <property type="match status" value="1"/>
</dbReference>
<dbReference type="InterPro" id="IPR005338">
    <property type="entry name" value="Anhydro_N_Ac-Mur_kinase"/>
</dbReference>